<dbReference type="SUPFAM" id="SSF47616">
    <property type="entry name" value="GST C-terminal domain-like"/>
    <property type="match status" value="1"/>
</dbReference>
<dbReference type="InterPro" id="IPR004045">
    <property type="entry name" value="Glutathione_S-Trfase_N"/>
</dbReference>
<feature type="domain" description="GST C-terminal" evidence="5">
    <location>
        <begin position="86"/>
        <end position="207"/>
    </location>
</feature>
<dbReference type="SFLD" id="SFLDG00358">
    <property type="entry name" value="Main_(cytGST)"/>
    <property type="match status" value="1"/>
</dbReference>
<name>A0ABV7H6Y4_9GAMM</name>
<evidence type="ECO:0000259" key="5">
    <source>
        <dbReference type="PROSITE" id="PS50405"/>
    </source>
</evidence>
<comment type="caution">
    <text evidence="6">The sequence shown here is derived from an EMBL/GenBank/DDBJ whole genome shotgun (WGS) entry which is preliminary data.</text>
</comment>
<gene>
    <name evidence="6" type="ORF">ACFOEK_01385</name>
</gene>
<dbReference type="InterPro" id="IPR040079">
    <property type="entry name" value="Glutathione_S-Trfase"/>
</dbReference>
<dbReference type="Pfam" id="PF13409">
    <property type="entry name" value="GST_N_2"/>
    <property type="match status" value="1"/>
</dbReference>
<keyword evidence="2" id="KW-0808">Transferase</keyword>
<evidence type="ECO:0000256" key="2">
    <source>
        <dbReference type="ARBA" id="ARBA00022679"/>
    </source>
</evidence>
<dbReference type="PANTHER" id="PTHR43968:SF6">
    <property type="entry name" value="GLUTATHIONE S-TRANSFERASE OMEGA"/>
    <property type="match status" value="1"/>
</dbReference>
<protein>
    <recommendedName>
        <fullName evidence="1">glutathione transferase</fullName>
        <ecNumber evidence="1">2.5.1.18</ecNumber>
    </recommendedName>
</protein>
<dbReference type="Proteomes" id="UP001595476">
    <property type="component" value="Unassembled WGS sequence"/>
</dbReference>
<dbReference type="InterPro" id="IPR010987">
    <property type="entry name" value="Glutathione-S-Trfase_C-like"/>
</dbReference>
<organism evidence="6 7">
    <name type="scientific">Litoribrevibacter euphylliae</name>
    <dbReference type="NCBI Taxonomy" id="1834034"/>
    <lineage>
        <taxon>Bacteria</taxon>
        <taxon>Pseudomonadati</taxon>
        <taxon>Pseudomonadota</taxon>
        <taxon>Gammaproteobacteria</taxon>
        <taxon>Oceanospirillales</taxon>
        <taxon>Oceanospirillaceae</taxon>
        <taxon>Litoribrevibacter</taxon>
    </lineage>
</organism>
<sequence>MTHQHIELVSHHLCPYVQRSVIVLTEKNIPHKRTYIDLGNKPNWFKAISPTGKVPLLKVNGQILFESMVICEYLNETTPGSLHPEDSLQKAKHRSWNEFASQILNNIGQLYNAKDHQAFLSAIEQLRLKFERLEHEIVLPYFSGSEFCMTDAAFGPVFRYFDVMDSYLEQDLFNNLDQVKQWRSNLSQRRSIQEAVSSDYPQRLTTFLLNRHSYISERIEAQQPELSHA</sequence>
<reference evidence="7" key="1">
    <citation type="journal article" date="2019" name="Int. J. Syst. Evol. Microbiol.">
        <title>The Global Catalogue of Microorganisms (GCM) 10K type strain sequencing project: providing services to taxonomists for standard genome sequencing and annotation.</title>
        <authorList>
            <consortium name="The Broad Institute Genomics Platform"/>
            <consortium name="The Broad Institute Genome Sequencing Center for Infectious Disease"/>
            <person name="Wu L."/>
            <person name="Ma J."/>
        </authorList>
    </citation>
    <scope>NUCLEOTIDE SEQUENCE [LARGE SCALE GENOMIC DNA]</scope>
    <source>
        <strain evidence="7">KCTC 52438</strain>
    </source>
</reference>
<dbReference type="InterPro" id="IPR036249">
    <property type="entry name" value="Thioredoxin-like_sf"/>
</dbReference>
<dbReference type="Gene3D" id="1.20.1050.10">
    <property type="match status" value="1"/>
</dbReference>
<dbReference type="Gene3D" id="3.40.30.10">
    <property type="entry name" value="Glutaredoxin"/>
    <property type="match status" value="1"/>
</dbReference>
<dbReference type="CDD" id="cd00299">
    <property type="entry name" value="GST_C_family"/>
    <property type="match status" value="1"/>
</dbReference>
<dbReference type="PROSITE" id="PS50404">
    <property type="entry name" value="GST_NTER"/>
    <property type="match status" value="1"/>
</dbReference>
<evidence type="ECO:0000313" key="6">
    <source>
        <dbReference type="EMBL" id="MFC3149674.1"/>
    </source>
</evidence>
<evidence type="ECO:0000313" key="7">
    <source>
        <dbReference type="Proteomes" id="UP001595476"/>
    </source>
</evidence>
<evidence type="ECO:0000259" key="4">
    <source>
        <dbReference type="PROSITE" id="PS50404"/>
    </source>
</evidence>
<dbReference type="InterPro" id="IPR036282">
    <property type="entry name" value="Glutathione-S-Trfase_C_sf"/>
</dbReference>
<proteinExistence type="predicted"/>
<dbReference type="PANTHER" id="PTHR43968">
    <property type="match status" value="1"/>
</dbReference>
<dbReference type="RefSeq" id="WP_386715040.1">
    <property type="nucleotide sequence ID" value="NZ_JBHRSZ010000001.1"/>
</dbReference>
<keyword evidence="7" id="KW-1185">Reference proteome</keyword>
<dbReference type="SFLD" id="SFLDG01152">
    <property type="entry name" value="Main.3:_Omega-_and_Tau-like"/>
    <property type="match status" value="1"/>
</dbReference>
<dbReference type="SFLD" id="SFLDS00019">
    <property type="entry name" value="Glutathione_Transferase_(cytos"/>
    <property type="match status" value="1"/>
</dbReference>
<dbReference type="InterPro" id="IPR045073">
    <property type="entry name" value="Omega/Tau-like"/>
</dbReference>
<evidence type="ECO:0000256" key="3">
    <source>
        <dbReference type="ARBA" id="ARBA00047960"/>
    </source>
</evidence>
<dbReference type="EC" id="2.5.1.18" evidence="1"/>
<feature type="domain" description="GST N-terminal" evidence="4">
    <location>
        <begin position="4"/>
        <end position="82"/>
    </location>
</feature>
<dbReference type="PROSITE" id="PS50405">
    <property type="entry name" value="GST_CTER"/>
    <property type="match status" value="1"/>
</dbReference>
<dbReference type="SUPFAM" id="SSF52833">
    <property type="entry name" value="Thioredoxin-like"/>
    <property type="match status" value="1"/>
</dbReference>
<accession>A0ABV7H6Y4</accession>
<evidence type="ECO:0000256" key="1">
    <source>
        <dbReference type="ARBA" id="ARBA00012452"/>
    </source>
</evidence>
<dbReference type="EMBL" id="JBHRSZ010000001">
    <property type="protein sequence ID" value="MFC3149674.1"/>
    <property type="molecule type" value="Genomic_DNA"/>
</dbReference>
<dbReference type="InterPro" id="IPR050983">
    <property type="entry name" value="GST_Omega/HSP26"/>
</dbReference>
<comment type="catalytic activity">
    <reaction evidence="3">
        <text>RX + glutathione = an S-substituted glutathione + a halide anion + H(+)</text>
        <dbReference type="Rhea" id="RHEA:16437"/>
        <dbReference type="ChEBI" id="CHEBI:15378"/>
        <dbReference type="ChEBI" id="CHEBI:16042"/>
        <dbReference type="ChEBI" id="CHEBI:17792"/>
        <dbReference type="ChEBI" id="CHEBI:57925"/>
        <dbReference type="ChEBI" id="CHEBI:90779"/>
        <dbReference type="EC" id="2.5.1.18"/>
    </reaction>
</comment>